<dbReference type="EMBL" id="BQNB010016619">
    <property type="protein sequence ID" value="GJT53795.1"/>
    <property type="molecule type" value="Genomic_DNA"/>
</dbReference>
<keyword evidence="2" id="KW-1185">Reference proteome</keyword>
<comment type="caution">
    <text evidence="1">The sequence shown here is derived from an EMBL/GenBank/DDBJ whole genome shotgun (WGS) entry which is preliminary data.</text>
</comment>
<reference evidence="1" key="1">
    <citation type="journal article" date="2022" name="Int. J. Mol. Sci.">
        <title>Draft Genome of Tanacetum Coccineum: Genomic Comparison of Closely Related Tanacetum-Family Plants.</title>
        <authorList>
            <person name="Yamashiro T."/>
            <person name="Shiraishi A."/>
            <person name="Nakayama K."/>
            <person name="Satake H."/>
        </authorList>
    </citation>
    <scope>NUCLEOTIDE SEQUENCE</scope>
</reference>
<accession>A0ABQ5ES60</accession>
<name>A0ABQ5ES60_9ASTR</name>
<evidence type="ECO:0000313" key="1">
    <source>
        <dbReference type="EMBL" id="GJT53795.1"/>
    </source>
</evidence>
<reference evidence="1" key="2">
    <citation type="submission" date="2022-01" db="EMBL/GenBank/DDBJ databases">
        <authorList>
            <person name="Yamashiro T."/>
            <person name="Shiraishi A."/>
            <person name="Satake H."/>
            <person name="Nakayama K."/>
        </authorList>
    </citation>
    <scope>NUCLEOTIDE SEQUENCE</scope>
</reference>
<dbReference type="Proteomes" id="UP001151760">
    <property type="component" value="Unassembled WGS sequence"/>
</dbReference>
<evidence type="ECO:0000313" key="2">
    <source>
        <dbReference type="Proteomes" id="UP001151760"/>
    </source>
</evidence>
<protein>
    <submittedName>
        <fullName evidence="1">Uncharacterized protein</fullName>
    </submittedName>
</protein>
<proteinExistence type="predicted"/>
<organism evidence="1 2">
    <name type="scientific">Tanacetum coccineum</name>
    <dbReference type="NCBI Taxonomy" id="301880"/>
    <lineage>
        <taxon>Eukaryota</taxon>
        <taxon>Viridiplantae</taxon>
        <taxon>Streptophyta</taxon>
        <taxon>Embryophyta</taxon>
        <taxon>Tracheophyta</taxon>
        <taxon>Spermatophyta</taxon>
        <taxon>Magnoliopsida</taxon>
        <taxon>eudicotyledons</taxon>
        <taxon>Gunneridae</taxon>
        <taxon>Pentapetalae</taxon>
        <taxon>asterids</taxon>
        <taxon>campanulids</taxon>
        <taxon>Asterales</taxon>
        <taxon>Asteraceae</taxon>
        <taxon>Asteroideae</taxon>
        <taxon>Anthemideae</taxon>
        <taxon>Anthemidinae</taxon>
        <taxon>Tanacetum</taxon>
    </lineage>
</organism>
<gene>
    <name evidence="1" type="ORF">Tco_0988849</name>
</gene>
<sequence length="173" mass="19723">MDQKLKKKAEREEMYEKMRKFMQDMSVGPGGPSFFPTQGNNSFFEGAQATPSYGHNMATPNWQTPMLSHPSTSNWQNSAIGSGYSIGKTLIPSHTHDEDRVRQLAIMNLGHQFDNACTAKDELRKAYEEYRDIPIEQRALIENFLKIESELDYAMENALFRKATSSLSILHDL</sequence>